<dbReference type="Gramene" id="QL04p042166:mrna">
    <property type="protein sequence ID" value="QL04p042166:mrna"/>
    <property type="gene ID" value="QL04p042166"/>
</dbReference>
<dbReference type="Proteomes" id="UP000594261">
    <property type="component" value="Chromosome 4"/>
</dbReference>
<name>A0A7N2LGY9_QUELO</name>
<sequence length="138" mass="15596">MLRGMISVPIRSLEKLNTVNCCLSIILQWRKEVDVKNTPAVSLPKKNHGSVMSNMDMEFLPPRLPPFYPFKKGLCGTNGMLGSIYRGELPNGKLPVYECCRNGTLHDALHDHDIHKKHSRKTHIQVALEAVRSLEYSS</sequence>
<dbReference type="AlphaFoldDB" id="A0A7N2LGY9"/>
<evidence type="ECO:0000313" key="1">
    <source>
        <dbReference type="EnsemblPlants" id="QL04p042166:mrna"/>
    </source>
</evidence>
<reference evidence="1 2" key="1">
    <citation type="journal article" date="2016" name="G3 (Bethesda)">
        <title>First Draft Assembly and Annotation of the Genome of a California Endemic Oak Quercus lobata Nee (Fagaceae).</title>
        <authorList>
            <person name="Sork V.L."/>
            <person name="Fitz-Gibbon S.T."/>
            <person name="Puiu D."/>
            <person name="Crepeau M."/>
            <person name="Gugger P.F."/>
            <person name="Sherman R."/>
            <person name="Stevens K."/>
            <person name="Langley C.H."/>
            <person name="Pellegrini M."/>
            <person name="Salzberg S.L."/>
        </authorList>
    </citation>
    <scope>NUCLEOTIDE SEQUENCE [LARGE SCALE GENOMIC DNA]</scope>
    <source>
        <strain evidence="1 2">cv. SW786</strain>
    </source>
</reference>
<evidence type="ECO:0000313" key="2">
    <source>
        <dbReference type="Proteomes" id="UP000594261"/>
    </source>
</evidence>
<organism evidence="1 2">
    <name type="scientific">Quercus lobata</name>
    <name type="common">Valley oak</name>
    <dbReference type="NCBI Taxonomy" id="97700"/>
    <lineage>
        <taxon>Eukaryota</taxon>
        <taxon>Viridiplantae</taxon>
        <taxon>Streptophyta</taxon>
        <taxon>Embryophyta</taxon>
        <taxon>Tracheophyta</taxon>
        <taxon>Spermatophyta</taxon>
        <taxon>Magnoliopsida</taxon>
        <taxon>eudicotyledons</taxon>
        <taxon>Gunneridae</taxon>
        <taxon>Pentapetalae</taxon>
        <taxon>rosids</taxon>
        <taxon>fabids</taxon>
        <taxon>Fagales</taxon>
        <taxon>Fagaceae</taxon>
        <taxon>Quercus</taxon>
    </lineage>
</organism>
<proteinExistence type="predicted"/>
<dbReference type="InParanoid" id="A0A7N2LGY9"/>
<dbReference type="EMBL" id="LRBV02000004">
    <property type="status" value="NOT_ANNOTATED_CDS"/>
    <property type="molecule type" value="Genomic_DNA"/>
</dbReference>
<accession>A0A7N2LGY9</accession>
<dbReference type="EnsemblPlants" id="QL04p042166:mrna">
    <property type="protein sequence ID" value="QL04p042166:mrna"/>
    <property type="gene ID" value="QL04p042166"/>
</dbReference>
<keyword evidence="2" id="KW-1185">Reference proteome</keyword>
<reference evidence="1" key="2">
    <citation type="submission" date="2021-01" db="UniProtKB">
        <authorList>
            <consortium name="EnsemblPlants"/>
        </authorList>
    </citation>
    <scope>IDENTIFICATION</scope>
</reference>
<evidence type="ECO:0008006" key="3">
    <source>
        <dbReference type="Google" id="ProtNLM"/>
    </source>
</evidence>
<protein>
    <recommendedName>
        <fullName evidence="3">Protein kinase domain-containing protein</fullName>
    </recommendedName>
</protein>